<feature type="compositionally biased region" description="Basic residues" evidence="1">
    <location>
        <begin position="100"/>
        <end position="113"/>
    </location>
</feature>
<dbReference type="eggNOG" id="ENOG502S2VA">
    <property type="taxonomic scope" value="Eukaryota"/>
</dbReference>
<sequence length="240" mass="24676">MANRCVSLDATWAHLPAPPPPPPATWLSTAFADDALTAALWASMSPSSAATGAASYRSAASPSPTPSSSTTTTTSSASAGGVDILAATPARAATRPTGRVAKRKPRPSRHRAHTTYISADPADFRRMVQEITGFPAVPGAAVYASSTPAPHHTTSASATTALACVLPTLDTSAFLLDRASPPPEPKRKTTTTAVSPATAMASTSPAPEHEASSSMLMLQELEEMMSSSAAYPTLESWGMI</sequence>
<evidence type="ECO:0000313" key="3">
    <source>
        <dbReference type="EnsemblPlants" id="LPERR01G10560.1"/>
    </source>
</evidence>
<feature type="domain" description="VQ" evidence="2">
    <location>
        <begin position="111"/>
        <end position="137"/>
    </location>
</feature>
<feature type="compositionally biased region" description="Low complexity" evidence="1">
    <location>
        <begin position="56"/>
        <end position="79"/>
    </location>
</feature>
<reference evidence="4" key="2">
    <citation type="submission" date="2013-12" db="EMBL/GenBank/DDBJ databases">
        <authorList>
            <person name="Yu Y."/>
            <person name="Lee S."/>
            <person name="de Baynast K."/>
            <person name="Wissotski M."/>
            <person name="Liu L."/>
            <person name="Talag J."/>
            <person name="Goicoechea J."/>
            <person name="Angelova A."/>
            <person name="Jetty R."/>
            <person name="Kudrna D."/>
            <person name="Golser W."/>
            <person name="Rivera L."/>
            <person name="Zhang J."/>
            <person name="Wing R."/>
        </authorList>
    </citation>
    <scope>NUCLEOTIDE SEQUENCE</scope>
</reference>
<dbReference type="GO" id="GO:0005634">
    <property type="term" value="C:nucleus"/>
    <property type="evidence" value="ECO:0007669"/>
    <property type="project" value="TreeGrafter"/>
</dbReference>
<feature type="region of interest" description="Disordered" evidence="1">
    <location>
        <begin position="177"/>
        <end position="210"/>
    </location>
</feature>
<protein>
    <recommendedName>
        <fullName evidence="2">VQ domain-containing protein</fullName>
    </recommendedName>
</protein>
<evidence type="ECO:0000259" key="2">
    <source>
        <dbReference type="Pfam" id="PF05678"/>
    </source>
</evidence>
<dbReference type="PANTHER" id="PTHR33179">
    <property type="entry name" value="VQ MOTIF-CONTAINING PROTEIN"/>
    <property type="match status" value="1"/>
</dbReference>
<dbReference type="EnsemblPlants" id="LPERR01G10560.1">
    <property type="protein sequence ID" value="LPERR01G10560.1"/>
    <property type="gene ID" value="LPERR01G10560"/>
</dbReference>
<dbReference type="PANTHER" id="PTHR33179:SF9">
    <property type="entry name" value="OS01G0278000 PROTEIN"/>
    <property type="match status" value="1"/>
</dbReference>
<feature type="compositionally biased region" description="Low complexity" evidence="1">
    <location>
        <begin position="86"/>
        <end position="97"/>
    </location>
</feature>
<keyword evidence="4" id="KW-1185">Reference proteome</keyword>
<dbReference type="HOGENOM" id="CLU_080279_0_0_1"/>
<dbReference type="STRING" id="77586.A0A0D9UZN6"/>
<accession>A0A0D9UZN6</accession>
<dbReference type="InterPro" id="IPR008889">
    <property type="entry name" value="VQ"/>
</dbReference>
<evidence type="ECO:0000256" key="1">
    <source>
        <dbReference type="SAM" id="MobiDB-lite"/>
    </source>
</evidence>
<name>A0A0D9UZN6_9ORYZ</name>
<reference evidence="3" key="3">
    <citation type="submission" date="2015-04" db="UniProtKB">
        <authorList>
            <consortium name="EnsemblPlants"/>
        </authorList>
    </citation>
    <scope>IDENTIFICATION</scope>
</reference>
<organism evidence="3 4">
    <name type="scientific">Leersia perrieri</name>
    <dbReference type="NCBI Taxonomy" id="77586"/>
    <lineage>
        <taxon>Eukaryota</taxon>
        <taxon>Viridiplantae</taxon>
        <taxon>Streptophyta</taxon>
        <taxon>Embryophyta</taxon>
        <taxon>Tracheophyta</taxon>
        <taxon>Spermatophyta</taxon>
        <taxon>Magnoliopsida</taxon>
        <taxon>Liliopsida</taxon>
        <taxon>Poales</taxon>
        <taxon>Poaceae</taxon>
        <taxon>BOP clade</taxon>
        <taxon>Oryzoideae</taxon>
        <taxon>Oryzeae</taxon>
        <taxon>Oryzinae</taxon>
        <taxon>Leersia</taxon>
    </lineage>
</organism>
<dbReference type="Gramene" id="LPERR01G10560.1">
    <property type="protein sequence ID" value="LPERR01G10560.1"/>
    <property type="gene ID" value="LPERR01G10560"/>
</dbReference>
<dbReference type="InterPro" id="IPR039609">
    <property type="entry name" value="VQ_15/22"/>
</dbReference>
<feature type="compositionally biased region" description="Low complexity" evidence="1">
    <location>
        <begin position="190"/>
        <end position="210"/>
    </location>
</feature>
<proteinExistence type="predicted"/>
<feature type="region of interest" description="Disordered" evidence="1">
    <location>
        <begin position="56"/>
        <end position="114"/>
    </location>
</feature>
<dbReference type="AlphaFoldDB" id="A0A0D9UZN6"/>
<dbReference type="Proteomes" id="UP000032180">
    <property type="component" value="Chromosome 1"/>
</dbReference>
<reference evidence="3 4" key="1">
    <citation type="submission" date="2012-08" db="EMBL/GenBank/DDBJ databases">
        <title>Oryza genome evolution.</title>
        <authorList>
            <person name="Wing R.A."/>
        </authorList>
    </citation>
    <scope>NUCLEOTIDE SEQUENCE</scope>
</reference>
<dbReference type="Pfam" id="PF05678">
    <property type="entry name" value="VQ"/>
    <property type="match status" value="1"/>
</dbReference>
<evidence type="ECO:0000313" key="4">
    <source>
        <dbReference type="Proteomes" id="UP000032180"/>
    </source>
</evidence>
<dbReference type="GO" id="GO:0006970">
    <property type="term" value="P:response to osmotic stress"/>
    <property type="evidence" value="ECO:0007669"/>
    <property type="project" value="TreeGrafter"/>
</dbReference>
<dbReference type="GO" id="GO:0005516">
    <property type="term" value="F:calmodulin binding"/>
    <property type="evidence" value="ECO:0007669"/>
    <property type="project" value="TreeGrafter"/>
</dbReference>